<dbReference type="RefSeq" id="WP_176786338.1">
    <property type="nucleotide sequence ID" value="NZ_FNJN01000003.1"/>
</dbReference>
<gene>
    <name evidence="1" type="ORF">SAMN04487788_1691</name>
</gene>
<sequence length="56" mass="6336">MTDMPALAGRILDSLRKLSHVLEDPTRADIDEKQSAMTVRRLVAEWALESRGFKLP</sequence>
<dbReference type="Proteomes" id="UP000186456">
    <property type="component" value="Unassembled WGS sequence"/>
</dbReference>
<accession>A0A1H0P2A0</accession>
<evidence type="ECO:0000313" key="1">
    <source>
        <dbReference type="EMBL" id="SDO98836.1"/>
    </source>
</evidence>
<organism evidence="1 2">
    <name type="scientific">Microbacterium testaceum (strain StLB037)</name>
    <dbReference type="NCBI Taxonomy" id="979556"/>
    <lineage>
        <taxon>Bacteria</taxon>
        <taxon>Bacillati</taxon>
        <taxon>Actinomycetota</taxon>
        <taxon>Actinomycetes</taxon>
        <taxon>Micrococcales</taxon>
        <taxon>Microbacteriaceae</taxon>
        <taxon>Microbacterium</taxon>
    </lineage>
</organism>
<proteinExistence type="predicted"/>
<dbReference type="AlphaFoldDB" id="A0A1H0P2A0"/>
<evidence type="ECO:0000313" key="2">
    <source>
        <dbReference type="Proteomes" id="UP000186456"/>
    </source>
</evidence>
<name>A0A1H0P2A0_MICTS</name>
<protein>
    <submittedName>
        <fullName evidence="1">Uncharacterized protein</fullName>
    </submittedName>
</protein>
<dbReference type="EMBL" id="FNJN01000003">
    <property type="protein sequence ID" value="SDO98836.1"/>
    <property type="molecule type" value="Genomic_DNA"/>
</dbReference>
<reference evidence="1 2" key="1">
    <citation type="submission" date="2016-10" db="EMBL/GenBank/DDBJ databases">
        <authorList>
            <person name="de Groot N.N."/>
        </authorList>
    </citation>
    <scope>NUCLEOTIDE SEQUENCE [LARGE SCALE GENOMIC DNA]</scope>
    <source>
        <strain evidence="1 2">StLB037</strain>
    </source>
</reference>